<gene>
    <name evidence="1" type="primary">PKS1_1</name>
    <name evidence="1" type="ORF">LTS18_000774</name>
</gene>
<keyword evidence="2" id="KW-1185">Reference proteome</keyword>
<proteinExistence type="predicted"/>
<dbReference type="EMBL" id="JAWDJW010005350">
    <property type="protein sequence ID" value="KAK3068188.1"/>
    <property type="molecule type" value="Genomic_DNA"/>
</dbReference>
<feature type="non-terminal residue" evidence="1">
    <location>
        <position position="262"/>
    </location>
</feature>
<name>A0ACC3DFT5_9PEZI</name>
<sequence length="262" mass="28758">MAKILLMFQKNAIPANVGIKTEMNKTFPKDLGQRMVNIPVKETKWERTTEKPRRIFLNNFSAAGGNTAVVMEDGPLKVAPAGKDPRSTHFITVTARSIASLKRNLENLSAWLAKNPETTLSSLAYTTTARRIQHNYRVAFPITEIGKVRDALQAQLKDTYSPVAMVATKVAFTFTGQGSQYTALGQRLYEDLSTFRADIDELNKLAQLQGLPSFLPLLDGTDVLTLSPVVVQLGMACIQVALARMWASWGVKPIAVVGHSLG</sequence>
<dbReference type="Proteomes" id="UP001186974">
    <property type="component" value="Unassembled WGS sequence"/>
</dbReference>
<organism evidence="1 2">
    <name type="scientific">Coniosporium uncinatum</name>
    <dbReference type="NCBI Taxonomy" id="93489"/>
    <lineage>
        <taxon>Eukaryota</taxon>
        <taxon>Fungi</taxon>
        <taxon>Dikarya</taxon>
        <taxon>Ascomycota</taxon>
        <taxon>Pezizomycotina</taxon>
        <taxon>Dothideomycetes</taxon>
        <taxon>Dothideomycetes incertae sedis</taxon>
        <taxon>Coniosporium</taxon>
    </lineage>
</organism>
<reference evidence="1" key="1">
    <citation type="submission" date="2024-09" db="EMBL/GenBank/DDBJ databases">
        <title>Black Yeasts Isolated from many extreme environments.</title>
        <authorList>
            <person name="Coleine C."/>
            <person name="Stajich J.E."/>
            <person name="Selbmann L."/>
        </authorList>
    </citation>
    <scope>NUCLEOTIDE SEQUENCE</scope>
    <source>
        <strain evidence="1">CCFEE 5737</strain>
    </source>
</reference>
<evidence type="ECO:0000313" key="1">
    <source>
        <dbReference type="EMBL" id="KAK3068188.1"/>
    </source>
</evidence>
<comment type="caution">
    <text evidence="1">The sequence shown here is derived from an EMBL/GenBank/DDBJ whole genome shotgun (WGS) entry which is preliminary data.</text>
</comment>
<accession>A0ACC3DFT5</accession>
<protein>
    <submittedName>
        <fullName evidence="1">Polyketide synthase</fullName>
    </submittedName>
</protein>
<evidence type="ECO:0000313" key="2">
    <source>
        <dbReference type="Proteomes" id="UP001186974"/>
    </source>
</evidence>